<feature type="transmembrane region" description="Helical" evidence="11">
    <location>
        <begin position="218"/>
        <end position="237"/>
    </location>
</feature>
<dbReference type="EMBL" id="DQVR01000001">
    <property type="protein sequence ID" value="HIQ23430.1"/>
    <property type="molecule type" value="Genomic_DNA"/>
</dbReference>
<dbReference type="Pfam" id="PF00654">
    <property type="entry name" value="Voltage_CLC"/>
    <property type="match status" value="1"/>
</dbReference>
<dbReference type="SUPFAM" id="SSF81340">
    <property type="entry name" value="Clc chloride channel"/>
    <property type="match status" value="1"/>
</dbReference>
<evidence type="ECO:0000256" key="6">
    <source>
        <dbReference type="ARBA" id="ARBA00023136"/>
    </source>
</evidence>
<organism evidence="13 14">
    <name type="scientific">Pyrodictium delaneyi</name>
    <dbReference type="NCBI Taxonomy" id="1273541"/>
    <lineage>
        <taxon>Archaea</taxon>
        <taxon>Thermoproteota</taxon>
        <taxon>Thermoprotei</taxon>
        <taxon>Desulfurococcales</taxon>
        <taxon>Pyrodictiaceae</taxon>
        <taxon>Pyrodictium</taxon>
    </lineage>
</organism>
<accession>A0A833E864</accession>
<dbReference type="CDD" id="cd00400">
    <property type="entry name" value="Voltage_gated_ClC"/>
    <property type="match status" value="1"/>
</dbReference>
<dbReference type="Proteomes" id="UP000600071">
    <property type="component" value="Unassembled WGS sequence"/>
</dbReference>
<dbReference type="Gene3D" id="3.10.580.10">
    <property type="entry name" value="CBS-domain"/>
    <property type="match status" value="1"/>
</dbReference>
<keyword evidence="5" id="KW-0406">Ion transport</keyword>
<protein>
    <submittedName>
        <fullName evidence="13">CBS domain-containing protein</fullName>
    </submittedName>
</protein>
<dbReference type="GO" id="GO:0034707">
    <property type="term" value="C:chloride channel complex"/>
    <property type="evidence" value="ECO:0007669"/>
    <property type="project" value="UniProtKB-KW"/>
</dbReference>
<keyword evidence="7" id="KW-0869">Chloride channel</keyword>
<dbReference type="InterPro" id="IPR046342">
    <property type="entry name" value="CBS_dom_sf"/>
</dbReference>
<keyword evidence="10" id="KW-0129">CBS domain</keyword>
<keyword evidence="9" id="KW-0407">Ion channel</keyword>
<sequence length="643" mass="68287">MKLGVRVPERLSRIIEAVNEQLGYVERWLLISTVTAIVSSLAIGVFYVMLRLVTAIMAYIHGLEPSLALRGVSDYSVIALEGHNKFLVPLTIVLGAALASIVVYRWAPEAEGGGTDAIVDAYHHEAGNVRSRVALVKAVASALLLGSGGSGGPEGPSVQIGGAAGSFISNVLRLSVEERKIALIAGVAGALSFIFQSPVGAAIFAIEVLYERDMETAALVPALFASVIAYSFSLHILGPEYKLPSISVGDMLDVYGFDAMASYILLGLFIAPFAYLYTYMYQRIKEGLNELVERKRISIFVKPVIGAAVVGVIGVFVPHILGTGEELLARMLEAFQEQRLGIVATSFGGLDIGMLASLLMLALLKIIATALTVGSGGSGGLLAPGLFAGAMLGELFGLLVAGYTDVKPALYAYLGMAALFGAASKVPVGLAFLVAEIGGTPVLIVPALVASLTASLATRGISIVESQLPQSIPPSLFTAESLLQIIREQGLCIRVEKLASRRYITASWDEPLREVVRRMIANKQHVVPIVDEAGHVVGVLDPGYAGLDLRYALRSNEPVAEVSLSQAPMVRVGECVSRALEQMIIYGTDYVIVVDAVYRYKGVITLDDIVGSVFPAVLEKLEQTEGENRSPAKVELQQGTESE</sequence>
<dbReference type="Gene3D" id="1.10.3080.10">
    <property type="entry name" value="Clc chloride channel"/>
    <property type="match status" value="1"/>
</dbReference>
<feature type="transmembrane region" description="Helical" evidence="11">
    <location>
        <begin position="86"/>
        <end position="107"/>
    </location>
</feature>
<evidence type="ECO:0000256" key="7">
    <source>
        <dbReference type="ARBA" id="ARBA00023173"/>
    </source>
</evidence>
<comment type="subcellular location">
    <subcellularLocation>
        <location evidence="1">Membrane</location>
        <topology evidence="1">Multi-pass membrane protein</topology>
    </subcellularLocation>
</comment>
<evidence type="ECO:0000256" key="8">
    <source>
        <dbReference type="ARBA" id="ARBA00023214"/>
    </source>
</evidence>
<evidence type="ECO:0000313" key="13">
    <source>
        <dbReference type="EMBL" id="HIQ23430.1"/>
    </source>
</evidence>
<keyword evidence="6 11" id="KW-0472">Membrane</keyword>
<dbReference type="PANTHER" id="PTHR43427">
    <property type="entry name" value="CHLORIDE CHANNEL PROTEIN CLC-E"/>
    <property type="match status" value="1"/>
</dbReference>
<gene>
    <name evidence="13" type="ORF">EYH50_00045</name>
</gene>
<dbReference type="PANTHER" id="PTHR43427:SF6">
    <property type="entry name" value="CHLORIDE CHANNEL PROTEIN CLC-E"/>
    <property type="match status" value="1"/>
</dbReference>
<evidence type="ECO:0000256" key="9">
    <source>
        <dbReference type="ARBA" id="ARBA00023303"/>
    </source>
</evidence>
<evidence type="ECO:0000256" key="5">
    <source>
        <dbReference type="ARBA" id="ARBA00023065"/>
    </source>
</evidence>
<keyword evidence="2" id="KW-0813">Transport</keyword>
<dbReference type="PROSITE" id="PS51371">
    <property type="entry name" value="CBS"/>
    <property type="match status" value="1"/>
</dbReference>
<dbReference type="CDD" id="cd02205">
    <property type="entry name" value="CBS_pair_SF"/>
    <property type="match status" value="1"/>
</dbReference>
<feature type="transmembrane region" description="Helical" evidence="11">
    <location>
        <begin position="257"/>
        <end position="278"/>
    </location>
</feature>
<dbReference type="SUPFAM" id="SSF54631">
    <property type="entry name" value="CBS-domain pair"/>
    <property type="match status" value="1"/>
</dbReference>
<name>A0A833E864_9CREN</name>
<feature type="transmembrane region" description="Helical" evidence="11">
    <location>
        <begin position="28"/>
        <end position="50"/>
    </location>
</feature>
<evidence type="ECO:0000259" key="12">
    <source>
        <dbReference type="PROSITE" id="PS51371"/>
    </source>
</evidence>
<keyword evidence="8" id="KW-0868">Chloride</keyword>
<dbReference type="Pfam" id="PF00571">
    <property type="entry name" value="CBS"/>
    <property type="match status" value="1"/>
</dbReference>
<dbReference type="InterPro" id="IPR050368">
    <property type="entry name" value="ClC-type_chloride_channel"/>
</dbReference>
<feature type="transmembrane region" description="Helical" evidence="11">
    <location>
        <begin position="410"/>
        <end position="435"/>
    </location>
</feature>
<evidence type="ECO:0000256" key="11">
    <source>
        <dbReference type="SAM" id="Phobius"/>
    </source>
</evidence>
<feature type="transmembrane region" description="Helical" evidence="11">
    <location>
        <begin position="299"/>
        <end position="321"/>
    </location>
</feature>
<evidence type="ECO:0000256" key="4">
    <source>
        <dbReference type="ARBA" id="ARBA00022989"/>
    </source>
</evidence>
<evidence type="ECO:0000256" key="3">
    <source>
        <dbReference type="ARBA" id="ARBA00022692"/>
    </source>
</evidence>
<keyword evidence="4 11" id="KW-1133">Transmembrane helix</keyword>
<feature type="domain" description="CBS" evidence="12">
    <location>
        <begin position="499"/>
        <end position="555"/>
    </location>
</feature>
<evidence type="ECO:0000313" key="14">
    <source>
        <dbReference type="Proteomes" id="UP000600071"/>
    </source>
</evidence>
<proteinExistence type="predicted"/>
<dbReference type="GO" id="GO:0005254">
    <property type="term" value="F:chloride channel activity"/>
    <property type="evidence" value="ECO:0007669"/>
    <property type="project" value="UniProtKB-KW"/>
</dbReference>
<dbReference type="InterPro" id="IPR014743">
    <property type="entry name" value="Cl-channel_core"/>
</dbReference>
<feature type="transmembrane region" description="Helical" evidence="11">
    <location>
        <begin position="341"/>
        <end position="368"/>
    </location>
</feature>
<feature type="transmembrane region" description="Helical" evidence="11">
    <location>
        <begin position="442"/>
        <end position="461"/>
    </location>
</feature>
<keyword evidence="3 11" id="KW-0812">Transmembrane</keyword>
<dbReference type="PRINTS" id="PR00762">
    <property type="entry name" value="CLCHANNEL"/>
</dbReference>
<evidence type="ECO:0000256" key="2">
    <source>
        <dbReference type="ARBA" id="ARBA00022448"/>
    </source>
</evidence>
<evidence type="ECO:0000256" key="10">
    <source>
        <dbReference type="PROSITE-ProRule" id="PRU00703"/>
    </source>
</evidence>
<feature type="transmembrane region" description="Helical" evidence="11">
    <location>
        <begin position="181"/>
        <end position="206"/>
    </location>
</feature>
<dbReference type="AlphaFoldDB" id="A0A833E864"/>
<comment type="caution">
    <text evidence="13">The sequence shown here is derived from an EMBL/GenBank/DDBJ whole genome shotgun (WGS) entry which is preliminary data.</text>
</comment>
<feature type="transmembrane region" description="Helical" evidence="11">
    <location>
        <begin position="380"/>
        <end position="404"/>
    </location>
</feature>
<evidence type="ECO:0000256" key="1">
    <source>
        <dbReference type="ARBA" id="ARBA00004141"/>
    </source>
</evidence>
<dbReference type="InterPro" id="IPR001807">
    <property type="entry name" value="ClC"/>
</dbReference>
<reference evidence="13" key="1">
    <citation type="journal article" date="2020" name="ISME J.">
        <title>Gammaproteobacteria mediating utilization of methyl-, sulfur- and petroleum organic compounds in deep ocean hydrothermal plumes.</title>
        <authorList>
            <person name="Zhou Z."/>
            <person name="Liu Y."/>
            <person name="Pan J."/>
            <person name="Cron B.R."/>
            <person name="Toner B.M."/>
            <person name="Anantharaman K."/>
            <person name="Breier J.A."/>
            <person name="Dick G.J."/>
            <person name="Li M."/>
        </authorList>
    </citation>
    <scope>NUCLEOTIDE SEQUENCE</scope>
    <source>
        <strain evidence="13">SZUA-1523</strain>
    </source>
</reference>
<dbReference type="InterPro" id="IPR000644">
    <property type="entry name" value="CBS_dom"/>
</dbReference>